<dbReference type="InterPro" id="IPR001509">
    <property type="entry name" value="Epimerase_deHydtase"/>
</dbReference>
<dbReference type="Gene3D" id="3.40.50.720">
    <property type="entry name" value="NAD(P)-binding Rossmann-like Domain"/>
    <property type="match status" value="1"/>
</dbReference>
<accession>A0A7W9ZHT3</accession>
<dbReference type="EMBL" id="JACIIX010000013">
    <property type="protein sequence ID" value="MBB6211733.1"/>
    <property type="molecule type" value="Genomic_DNA"/>
</dbReference>
<dbReference type="RefSeq" id="WP_184264756.1">
    <property type="nucleotide sequence ID" value="NZ_JACIIX010000013.1"/>
</dbReference>
<organism evidence="4 5">
    <name type="scientific">Novispirillum itersonii</name>
    <name type="common">Aquaspirillum itersonii</name>
    <dbReference type="NCBI Taxonomy" id="189"/>
    <lineage>
        <taxon>Bacteria</taxon>
        <taxon>Pseudomonadati</taxon>
        <taxon>Pseudomonadota</taxon>
        <taxon>Alphaproteobacteria</taxon>
        <taxon>Rhodospirillales</taxon>
        <taxon>Novispirillaceae</taxon>
        <taxon>Novispirillum</taxon>
    </lineage>
</organism>
<comment type="pathway">
    <text evidence="1">Bacterial outer membrane biogenesis; LPS O-antigen biosynthesis.</text>
</comment>
<dbReference type="PANTHER" id="PTHR43000">
    <property type="entry name" value="DTDP-D-GLUCOSE 4,6-DEHYDRATASE-RELATED"/>
    <property type="match status" value="1"/>
</dbReference>
<protein>
    <submittedName>
        <fullName evidence="4">Nucleoside-diphosphate-sugar epimerase</fullName>
    </submittedName>
</protein>
<reference evidence="4 5" key="1">
    <citation type="submission" date="2020-08" db="EMBL/GenBank/DDBJ databases">
        <title>Genomic Encyclopedia of Type Strains, Phase IV (KMG-IV): sequencing the most valuable type-strain genomes for metagenomic binning, comparative biology and taxonomic classification.</title>
        <authorList>
            <person name="Goeker M."/>
        </authorList>
    </citation>
    <scope>NUCLEOTIDE SEQUENCE [LARGE SCALE GENOMIC DNA]</scope>
    <source>
        <strain evidence="4 5">DSM 11590</strain>
    </source>
</reference>
<evidence type="ECO:0000313" key="4">
    <source>
        <dbReference type="EMBL" id="MBB6211733.1"/>
    </source>
</evidence>
<name>A0A7W9ZHT3_NOVIT</name>
<evidence type="ECO:0000256" key="1">
    <source>
        <dbReference type="ARBA" id="ARBA00005125"/>
    </source>
</evidence>
<sequence length="302" mass="31582">MTRILVTGGTGFIGRHALPPLIAAGHEVHVIGRTAPATAEAHAGPGRIIHHRADLLGPDLPAVVHSIAAEACLHLAWDVSPGFWTTPANLDWTAATLTLLRAFHQAGGRRFVSAGTCAEYDWTTPADALREDSARAPSTLYGAAKDATRRLIEAYAGACGLSSAWGVLFFSFGAGERPERLVPSLTDALLAGREAPATAGTQIRDLLDSRDQGAAFAALLTSGVEGAVNIGSGQPVALHAVMTLIGTLTGRPDLLRIGALPMRPGEPPRLVADITRLHHEVGFTPAHTLQQGLTDLIAGRRG</sequence>
<comment type="similarity">
    <text evidence="2">Belongs to the NAD(P)-dependent epimerase/dehydratase family.</text>
</comment>
<proteinExistence type="inferred from homology"/>
<evidence type="ECO:0000256" key="2">
    <source>
        <dbReference type="ARBA" id="ARBA00007637"/>
    </source>
</evidence>
<dbReference type="AlphaFoldDB" id="A0A7W9ZHT3"/>
<dbReference type="SUPFAM" id="SSF51735">
    <property type="entry name" value="NAD(P)-binding Rossmann-fold domains"/>
    <property type="match status" value="1"/>
</dbReference>
<gene>
    <name evidence="4" type="ORF">FHS48_003176</name>
</gene>
<feature type="domain" description="NAD-dependent epimerase/dehydratase" evidence="3">
    <location>
        <begin position="4"/>
        <end position="231"/>
    </location>
</feature>
<evidence type="ECO:0000313" key="5">
    <source>
        <dbReference type="Proteomes" id="UP000544872"/>
    </source>
</evidence>
<keyword evidence="5" id="KW-1185">Reference proteome</keyword>
<dbReference type="InterPro" id="IPR036291">
    <property type="entry name" value="NAD(P)-bd_dom_sf"/>
</dbReference>
<comment type="caution">
    <text evidence="4">The sequence shown here is derived from an EMBL/GenBank/DDBJ whole genome shotgun (WGS) entry which is preliminary data.</text>
</comment>
<dbReference type="Proteomes" id="UP000544872">
    <property type="component" value="Unassembled WGS sequence"/>
</dbReference>
<dbReference type="Pfam" id="PF01370">
    <property type="entry name" value="Epimerase"/>
    <property type="match status" value="1"/>
</dbReference>
<evidence type="ECO:0000259" key="3">
    <source>
        <dbReference type="Pfam" id="PF01370"/>
    </source>
</evidence>